<dbReference type="PANTHER" id="PTHR28259">
    <property type="entry name" value="FLUORIDE EXPORT PROTEIN 1-RELATED"/>
    <property type="match status" value="1"/>
</dbReference>
<feature type="transmembrane region" description="Helical" evidence="10">
    <location>
        <begin position="39"/>
        <end position="63"/>
    </location>
</feature>
<evidence type="ECO:0000313" key="13">
    <source>
        <dbReference type="Proteomes" id="UP000642748"/>
    </source>
</evidence>
<evidence type="ECO:0000256" key="6">
    <source>
        <dbReference type="ARBA" id="ARBA00023303"/>
    </source>
</evidence>
<keyword evidence="13" id="KW-1185">Reference proteome</keyword>
<keyword evidence="10" id="KW-0813">Transport</keyword>
<sequence length="170" mass="17624">MAEDTEDTRPGQPRSGQPTDPDVDLRVPAQRAELGRAPWSVLGVISLGGAIGSLARFGIGYAFPASPTGFPLATFIVNVTGCLLIGVLMVLIGELWAGRRLVRPFLGVGVLGGFTTFSTYVVDIQRVAQNGAAGTALAYLLATVLAALAAVYLGTRLGRLAVGGLKTEAR</sequence>
<feature type="binding site" evidence="10">
    <location>
        <position position="115"/>
    </location>
    <ligand>
        <name>Na(+)</name>
        <dbReference type="ChEBI" id="CHEBI:29101"/>
        <note>structural</note>
    </ligand>
</feature>
<dbReference type="InterPro" id="IPR003691">
    <property type="entry name" value="FluC"/>
</dbReference>
<evidence type="ECO:0000256" key="8">
    <source>
        <dbReference type="ARBA" id="ARBA00035585"/>
    </source>
</evidence>
<dbReference type="GO" id="GO:0062054">
    <property type="term" value="F:fluoride channel activity"/>
    <property type="evidence" value="ECO:0007669"/>
    <property type="project" value="UniProtKB-UniRule"/>
</dbReference>
<dbReference type="Proteomes" id="UP000642748">
    <property type="component" value="Unassembled WGS sequence"/>
</dbReference>
<keyword evidence="5 10" id="KW-0472">Membrane</keyword>
<dbReference type="GO" id="GO:0005886">
    <property type="term" value="C:plasma membrane"/>
    <property type="evidence" value="ECO:0007669"/>
    <property type="project" value="UniProtKB-SubCell"/>
</dbReference>
<dbReference type="HAMAP" id="MF_00454">
    <property type="entry name" value="FluC"/>
    <property type="match status" value="1"/>
</dbReference>
<evidence type="ECO:0000256" key="10">
    <source>
        <dbReference type="HAMAP-Rule" id="MF_00454"/>
    </source>
</evidence>
<keyword evidence="2 10" id="KW-1003">Cell membrane</keyword>
<organism evidence="12 13">
    <name type="scientific">Rugosimonospora africana</name>
    <dbReference type="NCBI Taxonomy" id="556532"/>
    <lineage>
        <taxon>Bacteria</taxon>
        <taxon>Bacillati</taxon>
        <taxon>Actinomycetota</taxon>
        <taxon>Actinomycetes</taxon>
        <taxon>Micromonosporales</taxon>
        <taxon>Micromonosporaceae</taxon>
        <taxon>Rugosimonospora</taxon>
    </lineage>
</organism>
<evidence type="ECO:0000256" key="11">
    <source>
        <dbReference type="SAM" id="MobiDB-lite"/>
    </source>
</evidence>
<evidence type="ECO:0000256" key="9">
    <source>
        <dbReference type="ARBA" id="ARBA00049940"/>
    </source>
</evidence>
<keyword evidence="6 10" id="KW-0407">Ion channel</keyword>
<evidence type="ECO:0000256" key="4">
    <source>
        <dbReference type="ARBA" id="ARBA00022989"/>
    </source>
</evidence>
<keyword evidence="10" id="KW-0406">Ion transport</keyword>
<comment type="subcellular location">
    <subcellularLocation>
        <location evidence="1 10">Cell membrane</location>
        <topology evidence="1 10">Multi-pass membrane protein</topology>
    </subcellularLocation>
</comment>
<dbReference type="GO" id="GO:0046872">
    <property type="term" value="F:metal ion binding"/>
    <property type="evidence" value="ECO:0007669"/>
    <property type="project" value="UniProtKB-KW"/>
</dbReference>
<dbReference type="RefSeq" id="WP_203917842.1">
    <property type="nucleotide sequence ID" value="NZ_BONZ01000021.1"/>
</dbReference>
<feature type="transmembrane region" description="Helical" evidence="10">
    <location>
        <begin position="69"/>
        <end position="92"/>
    </location>
</feature>
<comment type="caution">
    <text evidence="12">The sequence shown here is derived from an EMBL/GenBank/DDBJ whole genome shotgun (WGS) entry which is preliminary data.</text>
</comment>
<evidence type="ECO:0000256" key="1">
    <source>
        <dbReference type="ARBA" id="ARBA00004651"/>
    </source>
</evidence>
<comment type="activity regulation">
    <text evidence="10">Na(+) is not transported, but it plays an essential structural role and its presence is essential for fluoride channel function.</text>
</comment>
<keyword evidence="10" id="KW-0479">Metal-binding</keyword>
<reference evidence="12" key="1">
    <citation type="submission" date="2021-01" db="EMBL/GenBank/DDBJ databases">
        <title>Whole genome shotgun sequence of Rugosimonospora africana NBRC 104875.</title>
        <authorList>
            <person name="Komaki H."/>
            <person name="Tamura T."/>
        </authorList>
    </citation>
    <scope>NUCLEOTIDE SEQUENCE</scope>
    <source>
        <strain evidence="12">NBRC 104875</strain>
    </source>
</reference>
<proteinExistence type="inferred from homology"/>
<dbReference type="PANTHER" id="PTHR28259:SF1">
    <property type="entry name" value="FLUORIDE EXPORT PROTEIN 1-RELATED"/>
    <property type="match status" value="1"/>
</dbReference>
<name>A0A8J3VQB9_9ACTN</name>
<accession>A0A8J3VQB9</accession>
<feature type="binding site" evidence="10">
    <location>
        <position position="112"/>
    </location>
    <ligand>
        <name>Na(+)</name>
        <dbReference type="ChEBI" id="CHEBI:29101"/>
        <note>structural</note>
    </ligand>
</feature>
<evidence type="ECO:0000313" key="12">
    <source>
        <dbReference type="EMBL" id="GIH14188.1"/>
    </source>
</evidence>
<dbReference type="AlphaFoldDB" id="A0A8J3VQB9"/>
<keyword evidence="3 10" id="KW-0812">Transmembrane</keyword>
<comment type="similarity">
    <text evidence="7 10">Belongs to the fluoride channel Fluc/FEX (TC 1.A.43) family.</text>
</comment>
<evidence type="ECO:0000256" key="7">
    <source>
        <dbReference type="ARBA" id="ARBA00035120"/>
    </source>
</evidence>
<evidence type="ECO:0000256" key="5">
    <source>
        <dbReference type="ARBA" id="ARBA00023136"/>
    </source>
</evidence>
<comment type="function">
    <text evidence="9 10">Fluoride-specific ion channel. Important for reducing fluoride concentration in the cell, thus reducing its toxicity.</text>
</comment>
<gene>
    <name evidence="12" type="primary">crcB1</name>
    <name evidence="10" type="synonym">crcB</name>
    <name evidence="10" type="synonym">fluC</name>
    <name evidence="12" type="ORF">Raf01_23600</name>
</gene>
<keyword evidence="4 10" id="KW-1133">Transmembrane helix</keyword>
<comment type="catalytic activity">
    <reaction evidence="8">
        <text>fluoride(in) = fluoride(out)</text>
        <dbReference type="Rhea" id="RHEA:76159"/>
        <dbReference type="ChEBI" id="CHEBI:17051"/>
    </reaction>
    <physiologicalReaction direction="left-to-right" evidence="8">
        <dbReference type="Rhea" id="RHEA:76160"/>
    </physiologicalReaction>
</comment>
<feature type="region of interest" description="Disordered" evidence="11">
    <location>
        <begin position="1"/>
        <end position="24"/>
    </location>
</feature>
<dbReference type="Pfam" id="PF02537">
    <property type="entry name" value="CRCB"/>
    <property type="match status" value="1"/>
</dbReference>
<dbReference type="EMBL" id="BONZ01000021">
    <property type="protein sequence ID" value="GIH14188.1"/>
    <property type="molecule type" value="Genomic_DNA"/>
</dbReference>
<protein>
    <recommendedName>
        <fullName evidence="10">Fluoride-specific ion channel FluC</fullName>
    </recommendedName>
</protein>
<keyword evidence="10" id="KW-0915">Sodium</keyword>
<evidence type="ECO:0000256" key="3">
    <source>
        <dbReference type="ARBA" id="ARBA00022692"/>
    </source>
</evidence>
<evidence type="ECO:0000256" key="2">
    <source>
        <dbReference type="ARBA" id="ARBA00022475"/>
    </source>
</evidence>
<feature type="transmembrane region" description="Helical" evidence="10">
    <location>
        <begin position="134"/>
        <end position="153"/>
    </location>
</feature>
<feature type="transmembrane region" description="Helical" evidence="10">
    <location>
        <begin position="104"/>
        <end position="122"/>
    </location>
</feature>
<dbReference type="GO" id="GO:0140114">
    <property type="term" value="P:cellular detoxification of fluoride"/>
    <property type="evidence" value="ECO:0007669"/>
    <property type="project" value="UniProtKB-UniRule"/>
</dbReference>